<keyword evidence="2" id="KW-0472">Membrane</keyword>
<dbReference type="EC" id="2.7.7.65" evidence="4"/>
<dbReference type="InterPro" id="IPR043128">
    <property type="entry name" value="Rev_trsase/Diguanyl_cyclase"/>
</dbReference>
<feature type="transmembrane region" description="Helical" evidence="2">
    <location>
        <begin position="224"/>
        <end position="242"/>
    </location>
</feature>
<feature type="transmembrane region" description="Helical" evidence="2">
    <location>
        <begin position="12"/>
        <end position="31"/>
    </location>
</feature>
<feature type="region of interest" description="Disordered" evidence="1">
    <location>
        <begin position="473"/>
        <end position="494"/>
    </location>
</feature>
<evidence type="ECO:0000313" key="5">
    <source>
        <dbReference type="Proteomes" id="UP001595867"/>
    </source>
</evidence>
<dbReference type="NCBIfam" id="TIGR00254">
    <property type="entry name" value="GGDEF"/>
    <property type="match status" value="1"/>
</dbReference>
<evidence type="ECO:0000313" key="4">
    <source>
        <dbReference type="EMBL" id="MFC4065788.1"/>
    </source>
</evidence>
<dbReference type="CDD" id="cd01949">
    <property type="entry name" value="GGDEF"/>
    <property type="match status" value="1"/>
</dbReference>
<keyword evidence="2" id="KW-0812">Transmembrane</keyword>
<keyword evidence="5" id="KW-1185">Reference proteome</keyword>
<evidence type="ECO:0000256" key="1">
    <source>
        <dbReference type="SAM" id="MobiDB-lite"/>
    </source>
</evidence>
<feature type="transmembrane region" description="Helical" evidence="2">
    <location>
        <begin position="160"/>
        <end position="181"/>
    </location>
</feature>
<comment type="caution">
    <text evidence="4">The sequence shown here is derived from an EMBL/GenBank/DDBJ whole genome shotgun (WGS) entry which is preliminary data.</text>
</comment>
<feature type="transmembrane region" description="Helical" evidence="2">
    <location>
        <begin position="193"/>
        <end position="212"/>
    </location>
</feature>
<name>A0ABV8ITT7_9ACTN</name>
<accession>A0ABV8ITT7</accession>
<feature type="transmembrane region" description="Helical" evidence="2">
    <location>
        <begin position="65"/>
        <end position="85"/>
    </location>
</feature>
<protein>
    <submittedName>
        <fullName evidence="4">Diguanylate cyclase domain-containing protein</fullName>
        <ecNumber evidence="4">2.7.7.65</ecNumber>
    </submittedName>
</protein>
<keyword evidence="4" id="KW-0808">Transferase</keyword>
<feature type="transmembrane region" description="Helical" evidence="2">
    <location>
        <begin position="37"/>
        <end position="58"/>
    </location>
</feature>
<evidence type="ECO:0000256" key="2">
    <source>
        <dbReference type="SAM" id="Phobius"/>
    </source>
</evidence>
<dbReference type="InterPro" id="IPR052163">
    <property type="entry name" value="DGC-Regulatory_Protein"/>
</dbReference>
<dbReference type="SMART" id="SM00267">
    <property type="entry name" value="GGDEF"/>
    <property type="match status" value="1"/>
</dbReference>
<keyword evidence="4" id="KW-0548">Nucleotidyltransferase</keyword>
<feature type="transmembrane region" description="Helical" evidence="2">
    <location>
        <begin position="126"/>
        <end position="148"/>
    </location>
</feature>
<dbReference type="PANTHER" id="PTHR46663:SF4">
    <property type="entry name" value="DIGUANYLATE CYCLASE DGCT-RELATED"/>
    <property type="match status" value="1"/>
</dbReference>
<dbReference type="EMBL" id="JBHSBL010000013">
    <property type="protein sequence ID" value="MFC4065788.1"/>
    <property type="molecule type" value="Genomic_DNA"/>
</dbReference>
<dbReference type="Pfam" id="PF00990">
    <property type="entry name" value="GGDEF"/>
    <property type="match status" value="1"/>
</dbReference>
<feature type="compositionally biased region" description="Polar residues" evidence="1">
    <location>
        <begin position="480"/>
        <end position="494"/>
    </location>
</feature>
<dbReference type="Proteomes" id="UP001595867">
    <property type="component" value="Unassembled WGS sequence"/>
</dbReference>
<sequence>MFSVQVGLSSVVVRRAVLTTIVVAGLTYLWGGSALRTLLPLASDMAALAAILVSLHRYRGTHRRVWTATAPGVALLSIVHLHWFLRVGLGGAATADNVWTGVIQAIAWACMITGCLAALRRRAAGASGGVVEAALIGMGLTTPLWEFLLRPALLTLHTPVAAQVVILIPVFCITAIMGGLFKLVPEAGAARNTLRYMFVALGCSLVGVTTLITRTDPVTGGQPAWIVLFWVAAMVSLAGAALDPANDHLGEVSPSTGGTTVRLRYVGAGLLLGPAVGAVPPVFFGQEPDVVLLCAGQAAMTVLVLVRLSQLERSRAAQRRLLVEQAQHDELTGLPNRRHLFSLLQEFSGRGTAVAVLFCDLNDFKPINDRLGHEAGDDVLKAVAGRLRDAVRADDVVGRLGGDEFLVICPGAEEREAASLRDRVVSALREPIRWSGHQLVVGVSIGVAVARGSESGDQLVARADELMYAAKRHDKARAQPSVTEPNPKVTSTFG</sequence>
<dbReference type="RefSeq" id="WP_378066775.1">
    <property type="nucleotide sequence ID" value="NZ_JBHSBL010000013.1"/>
</dbReference>
<feature type="transmembrane region" description="Helical" evidence="2">
    <location>
        <begin position="97"/>
        <end position="119"/>
    </location>
</feature>
<keyword evidence="2" id="KW-1133">Transmembrane helix</keyword>
<dbReference type="PANTHER" id="PTHR46663">
    <property type="entry name" value="DIGUANYLATE CYCLASE DGCT-RELATED"/>
    <property type="match status" value="1"/>
</dbReference>
<feature type="transmembrane region" description="Helical" evidence="2">
    <location>
        <begin position="290"/>
        <end position="309"/>
    </location>
</feature>
<reference evidence="5" key="1">
    <citation type="journal article" date="2019" name="Int. J. Syst. Evol. Microbiol.">
        <title>The Global Catalogue of Microorganisms (GCM) 10K type strain sequencing project: providing services to taxonomists for standard genome sequencing and annotation.</title>
        <authorList>
            <consortium name="The Broad Institute Genomics Platform"/>
            <consortium name="The Broad Institute Genome Sequencing Center for Infectious Disease"/>
            <person name="Wu L."/>
            <person name="Ma J."/>
        </authorList>
    </citation>
    <scope>NUCLEOTIDE SEQUENCE [LARGE SCALE GENOMIC DNA]</scope>
    <source>
        <strain evidence="5">TBRC 5832</strain>
    </source>
</reference>
<dbReference type="SUPFAM" id="SSF55073">
    <property type="entry name" value="Nucleotide cyclase"/>
    <property type="match status" value="1"/>
</dbReference>
<dbReference type="GO" id="GO:0052621">
    <property type="term" value="F:diguanylate cyclase activity"/>
    <property type="evidence" value="ECO:0007669"/>
    <property type="project" value="UniProtKB-EC"/>
</dbReference>
<dbReference type="InterPro" id="IPR029787">
    <property type="entry name" value="Nucleotide_cyclase"/>
</dbReference>
<dbReference type="PROSITE" id="PS50887">
    <property type="entry name" value="GGDEF"/>
    <property type="match status" value="1"/>
</dbReference>
<dbReference type="InterPro" id="IPR000160">
    <property type="entry name" value="GGDEF_dom"/>
</dbReference>
<organism evidence="4 5">
    <name type="scientific">Actinoplanes subglobosus</name>
    <dbReference type="NCBI Taxonomy" id="1547892"/>
    <lineage>
        <taxon>Bacteria</taxon>
        <taxon>Bacillati</taxon>
        <taxon>Actinomycetota</taxon>
        <taxon>Actinomycetes</taxon>
        <taxon>Micromonosporales</taxon>
        <taxon>Micromonosporaceae</taxon>
        <taxon>Actinoplanes</taxon>
    </lineage>
</organism>
<feature type="domain" description="GGDEF" evidence="3">
    <location>
        <begin position="352"/>
        <end position="485"/>
    </location>
</feature>
<proteinExistence type="predicted"/>
<gene>
    <name evidence="4" type="ORF">ACFO0C_12675</name>
</gene>
<feature type="transmembrane region" description="Helical" evidence="2">
    <location>
        <begin position="263"/>
        <end position="284"/>
    </location>
</feature>
<dbReference type="Gene3D" id="3.30.70.270">
    <property type="match status" value="1"/>
</dbReference>
<evidence type="ECO:0000259" key="3">
    <source>
        <dbReference type="PROSITE" id="PS50887"/>
    </source>
</evidence>